<dbReference type="InterPro" id="IPR000281">
    <property type="entry name" value="HTH_RpiR"/>
</dbReference>
<keyword evidence="7" id="KW-1185">Reference proteome</keyword>
<dbReference type="Proteomes" id="UP000092573">
    <property type="component" value="Chromosome"/>
</dbReference>
<dbReference type="PROSITE" id="PS51464">
    <property type="entry name" value="SIS"/>
    <property type="match status" value="1"/>
</dbReference>
<feature type="domain" description="HTH rpiR-type" evidence="4">
    <location>
        <begin position="18"/>
        <end position="94"/>
    </location>
</feature>
<dbReference type="InterPro" id="IPR036388">
    <property type="entry name" value="WH-like_DNA-bd_sf"/>
</dbReference>
<name>A0A1B1N2C9_9BACL</name>
<evidence type="ECO:0000259" key="5">
    <source>
        <dbReference type="PROSITE" id="PS51464"/>
    </source>
</evidence>
<dbReference type="GO" id="GO:0003677">
    <property type="term" value="F:DNA binding"/>
    <property type="evidence" value="ECO:0007669"/>
    <property type="project" value="UniProtKB-KW"/>
</dbReference>
<gene>
    <name evidence="6" type="ORF">AWM70_13970</name>
</gene>
<dbReference type="STRING" id="1462996.AWM70_13970"/>
<accession>A0A1B1N2C9</accession>
<dbReference type="AlphaFoldDB" id="A0A1B1N2C9"/>
<dbReference type="Gene3D" id="3.40.50.10490">
    <property type="entry name" value="Glucose-6-phosphate isomerase like protein, domain 1"/>
    <property type="match status" value="1"/>
</dbReference>
<dbReference type="InterPro" id="IPR009057">
    <property type="entry name" value="Homeodomain-like_sf"/>
</dbReference>
<dbReference type="PANTHER" id="PTHR30514:SF1">
    <property type="entry name" value="HTH-TYPE TRANSCRIPTIONAL REGULATOR HEXR-RELATED"/>
    <property type="match status" value="1"/>
</dbReference>
<dbReference type="Pfam" id="PF01380">
    <property type="entry name" value="SIS"/>
    <property type="match status" value="1"/>
</dbReference>
<proteinExistence type="predicted"/>
<protein>
    <submittedName>
        <fullName evidence="6">Transcriptional regulator</fullName>
    </submittedName>
</protein>
<feature type="domain" description="SIS" evidence="5">
    <location>
        <begin position="139"/>
        <end position="279"/>
    </location>
</feature>
<reference evidence="6 7" key="1">
    <citation type="submission" date="2016-01" db="EMBL/GenBank/DDBJ databases">
        <title>Complete Genome Sequence of Paenibacillus yonginensis DCY84, a novel Plant Growth-Promoting Bacteria with Elicitation of Induced Systemic Resistance.</title>
        <authorList>
            <person name="Kim Y.J."/>
            <person name="Yang D.C."/>
            <person name="Sukweenadhi J."/>
        </authorList>
    </citation>
    <scope>NUCLEOTIDE SEQUENCE [LARGE SCALE GENOMIC DNA]</scope>
    <source>
        <strain evidence="6 7">DCY84</strain>
    </source>
</reference>
<evidence type="ECO:0000259" key="4">
    <source>
        <dbReference type="PROSITE" id="PS51071"/>
    </source>
</evidence>
<sequence>MFSECKNGKVNDISTVSTPILHAVQEHLPQLSQQERRIGEYILASPATVVHLGITELADQCGASPSTVTRFCKAFHFKGYPDFKMKLAGELAQKPAQNAYQDVIAGNDLQTIASAMESNHVASIADTTRLLDIQQLQRAVEALCGAGRIDLYGVATSSIVAQDFYQKLVRIGKNCTAFADSHMQITSATALSSGDVAVAVSYSGETPETIAALKCAKDSGATTICLTHYGSSSLASLADIPLFSSSLEEGMRRGDMASRIAQLHIIDILFMGMVSSRFEDYVPKLEHSYHNVRNYR</sequence>
<dbReference type="GO" id="GO:0097367">
    <property type="term" value="F:carbohydrate derivative binding"/>
    <property type="evidence" value="ECO:0007669"/>
    <property type="project" value="InterPro"/>
</dbReference>
<dbReference type="InterPro" id="IPR047640">
    <property type="entry name" value="RpiR-like"/>
</dbReference>
<keyword evidence="3" id="KW-0804">Transcription</keyword>
<keyword evidence="2" id="KW-0238">DNA-binding</keyword>
<organism evidence="6 7">
    <name type="scientific">Paenibacillus yonginensis</name>
    <dbReference type="NCBI Taxonomy" id="1462996"/>
    <lineage>
        <taxon>Bacteria</taxon>
        <taxon>Bacillati</taxon>
        <taxon>Bacillota</taxon>
        <taxon>Bacilli</taxon>
        <taxon>Bacillales</taxon>
        <taxon>Paenibacillaceae</taxon>
        <taxon>Paenibacillus</taxon>
    </lineage>
</organism>
<dbReference type="EMBL" id="CP014167">
    <property type="protein sequence ID" value="ANS75565.1"/>
    <property type="molecule type" value="Genomic_DNA"/>
</dbReference>
<dbReference type="InterPro" id="IPR035472">
    <property type="entry name" value="RpiR-like_SIS"/>
</dbReference>
<keyword evidence="1" id="KW-0805">Transcription regulation</keyword>
<evidence type="ECO:0000256" key="2">
    <source>
        <dbReference type="ARBA" id="ARBA00023125"/>
    </source>
</evidence>
<dbReference type="PROSITE" id="PS51071">
    <property type="entry name" value="HTH_RPIR"/>
    <property type="match status" value="1"/>
</dbReference>
<dbReference type="PANTHER" id="PTHR30514">
    <property type="entry name" value="GLUCOKINASE"/>
    <property type="match status" value="1"/>
</dbReference>
<evidence type="ECO:0000313" key="7">
    <source>
        <dbReference type="Proteomes" id="UP000092573"/>
    </source>
</evidence>
<evidence type="ECO:0000256" key="1">
    <source>
        <dbReference type="ARBA" id="ARBA00023015"/>
    </source>
</evidence>
<dbReference type="SUPFAM" id="SSF53697">
    <property type="entry name" value="SIS domain"/>
    <property type="match status" value="1"/>
</dbReference>
<dbReference type="Pfam" id="PF01418">
    <property type="entry name" value="HTH_6"/>
    <property type="match status" value="1"/>
</dbReference>
<dbReference type="CDD" id="cd05013">
    <property type="entry name" value="SIS_RpiR"/>
    <property type="match status" value="1"/>
</dbReference>
<evidence type="ECO:0000313" key="6">
    <source>
        <dbReference type="EMBL" id="ANS75565.1"/>
    </source>
</evidence>
<dbReference type="OrthoDB" id="370421at2"/>
<dbReference type="InterPro" id="IPR046348">
    <property type="entry name" value="SIS_dom_sf"/>
</dbReference>
<dbReference type="InterPro" id="IPR001347">
    <property type="entry name" value="SIS_dom"/>
</dbReference>
<dbReference type="Gene3D" id="1.10.10.10">
    <property type="entry name" value="Winged helix-like DNA-binding domain superfamily/Winged helix DNA-binding domain"/>
    <property type="match status" value="1"/>
</dbReference>
<dbReference type="SUPFAM" id="SSF46689">
    <property type="entry name" value="Homeodomain-like"/>
    <property type="match status" value="1"/>
</dbReference>
<dbReference type="GO" id="GO:1901135">
    <property type="term" value="P:carbohydrate derivative metabolic process"/>
    <property type="evidence" value="ECO:0007669"/>
    <property type="project" value="InterPro"/>
</dbReference>
<evidence type="ECO:0000256" key="3">
    <source>
        <dbReference type="ARBA" id="ARBA00023163"/>
    </source>
</evidence>
<dbReference type="GO" id="GO:0003700">
    <property type="term" value="F:DNA-binding transcription factor activity"/>
    <property type="evidence" value="ECO:0007669"/>
    <property type="project" value="InterPro"/>
</dbReference>
<dbReference type="KEGG" id="pyg:AWM70_13970"/>